<name>A0ABU5T6T8_9MICC</name>
<feature type="transmembrane region" description="Helical" evidence="11">
    <location>
        <begin position="114"/>
        <end position="134"/>
    </location>
</feature>
<feature type="domain" description="Vitamin K epoxide reductase" evidence="12">
    <location>
        <begin position="25"/>
        <end position="166"/>
    </location>
</feature>
<keyword evidence="7 11" id="KW-0472">Membrane</keyword>
<dbReference type="Proteomes" id="UP001304769">
    <property type="component" value="Unassembled WGS sequence"/>
</dbReference>
<dbReference type="InterPro" id="IPR041714">
    <property type="entry name" value="VKOR_Actinobacteria"/>
</dbReference>
<evidence type="ECO:0000313" key="13">
    <source>
        <dbReference type="EMBL" id="MEA5455270.1"/>
    </source>
</evidence>
<feature type="region of interest" description="Disordered" evidence="10">
    <location>
        <begin position="1"/>
        <end position="21"/>
    </location>
</feature>
<dbReference type="CDD" id="cd12922">
    <property type="entry name" value="VKOR_5"/>
    <property type="match status" value="1"/>
</dbReference>
<evidence type="ECO:0000256" key="6">
    <source>
        <dbReference type="ARBA" id="ARBA00023002"/>
    </source>
</evidence>
<keyword evidence="14" id="KW-1185">Reference proteome</keyword>
<evidence type="ECO:0000256" key="9">
    <source>
        <dbReference type="ARBA" id="ARBA00023284"/>
    </source>
</evidence>
<evidence type="ECO:0000313" key="14">
    <source>
        <dbReference type="Proteomes" id="UP001304769"/>
    </source>
</evidence>
<evidence type="ECO:0000259" key="12">
    <source>
        <dbReference type="SMART" id="SM00756"/>
    </source>
</evidence>
<keyword evidence="3 11" id="KW-0812">Transmembrane</keyword>
<comment type="similarity">
    <text evidence="2">Belongs to the VKOR family.</text>
</comment>
<feature type="transmembrane region" description="Helical" evidence="11">
    <location>
        <begin position="88"/>
        <end position="108"/>
    </location>
</feature>
<feature type="transmembrane region" description="Helical" evidence="11">
    <location>
        <begin position="28"/>
        <end position="48"/>
    </location>
</feature>
<sequence>MTKATASAQIDPGAPAEAGPTMTRTSPYAWLLLITSIGGWLASGALVLEKLAKLADPHHTTICDVNPWISCGEVMSTWQSSAFGFPNMFIGIVAFAITTTTAMALLSGARFGRWYWAGLQIGVTLGFAFIVWLWSQALYSIGILCPLCMIVWAMMIPMFVWTTTRNVHHGVIPAPAALARALGDWGWVIVAVLYIGVIASIFFRFLPLFVPSTM</sequence>
<organism evidence="13 14">
    <name type="scientific">Sinomonas terricola</name>
    <dbReference type="NCBI Taxonomy" id="3110330"/>
    <lineage>
        <taxon>Bacteria</taxon>
        <taxon>Bacillati</taxon>
        <taxon>Actinomycetota</taxon>
        <taxon>Actinomycetes</taxon>
        <taxon>Micrococcales</taxon>
        <taxon>Micrococcaceae</taxon>
        <taxon>Sinomonas</taxon>
    </lineage>
</organism>
<evidence type="ECO:0000256" key="11">
    <source>
        <dbReference type="SAM" id="Phobius"/>
    </source>
</evidence>
<protein>
    <submittedName>
        <fullName evidence="13">Vitamin K epoxide reductase family protein</fullName>
    </submittedName>
</protein>
<dbReference type="EMBL" id="JAYGGQ010000007">
    <property type="protein sequence ID" value="MEA5455270.1"/>
    <property type="molecule type" value="Genomic_DNA"/>
</dbReference>
<dbReference type="InterPro" id="IPR012932">
    <property type="entry name" value="VKOR"/>
</dbReference>
<keyword evidence="8" id="KW-1015">Disulfide bond</keyword>
<evidence type="ECO:0000256" key="4">
    <source>
        <dbReference type="ARBA" id="ARBA00022719"/>
    </source>
</evidence>
<evidence type="ECO:0000256" key="1">
    <source>
        <dbReference type="ARBA" id="ARBA00004141"/>
    </source>
</evidence>
<evidence type="ECO:0000256" key="7">
    <source>
        <dbReference type="ARBA" id="ARBA00023136"/>
    </source>
</evidence>
<feature type="transmembrane region" description="Helical" evidence="11">
    <location>
        <begin position="141"/>
        <end position="161"/>
    </location>
</feature>
<accession>A0ABU5T6T8</accession>
<evidence type="ECO:0000256" key="10">
    <source>
        <dbReference type="SAM" id="MobiDB-lite"/>
    </source>
</evidence>
<keyword evidence="4" id="KW-0874">Quinone</keyword>
<dbReference type="Gene3D" id="1.20.1440.130">
    <property type="entry name" value="VKOR domain"/>
    <property type="match status" value="1"/>
</dbReference>
<gene>
    <name evidence="13" type="ORF">SPF06_11110</name>
</gene>
<keyword evidence="5 11" id="KW-1133">Transmembrane helix</keyword>
<reference evidence="13 14" key="1">
    <citation type="submission" date="2023-12" db="EMBL/GenBank/DDBJ databases">
        <title>Sinomonas terricola sp. nov, isolated from litchi orchard soil in Guangdong, PR China.</title>
        <authorList>
            <person name="Jiaxin W."/>
            <person name="Yang Z."/>
            <person name="Honghui Z."/>
        </authorList>
    </citation>
    <scope>NUCLEOTIDE SEQUENCE [LARGE SCALE GENOMIC DNA]</scope>
    <source>
        <strain evidence="13 14">JGH33</strain>
    </source>
</reference>
<keyword evidence="9" id="KW-0676">Redox-active center</keyword>
<dbReference type="RefSeq" id="WP_323279123.1">
    <property type="nucleotide sequence ID" value="NZ_JAYGGQ010000007.1"/>
</dbReference>
<dbReference type="InterPro" id="IPR038354">
    <property type="entry name" value="VKOR_sf"/>
</dbReference>
<evidence type="ECO:0000256" key="5">
    <source>
        <dbReference type="ARBA" id="ARBA00022989"/>
    </source>
</evidence>
<proteinExistence type="inferred from homology"/>
<comment type="subcellular location">
    <subcellularLocation>
        <location evidence="1">Membrane</location>
        <topology evidence="1">Multi-pass membrane protein</topology>
    </subcellularLocation>
</comment>
<comment type="caution">
    <text evidence="13">The sequence shown here is derived from an EMBL/GenBank/DDBJ whole genome shotgun (WGS) entry which is preliminary data.</text>
</comment>
<dbReference type="SMART" id="SM00756">
    <property type="entry name" value="VKc"/>
    <property type="match status" value="1"/>
</dbReference>
<evidence type="ECO:0000256" key="8">
    <source>
        <dbReference type="ARBA" id="ARBA00023157"/>
    </source>
</evidence>
<evidence type="ECO:0000256" key="2">
    <source>
        <dbReference type="ARBA" id="ARBA00006214"/>
    </source>
</evidence>
<feature type="transmembrane region" description="Helical" evidence="11">
    <location>
        <begin position="185"/>
        <end position="206"/>
    </location>
</feature>
<keyword evidence="6" id="KW-0560">Oxidoreductase</keyword>
<evidence type="ECO:0000256" key="3">
    <source>
        <dbReference type="ARBA" id="ARBA00022692"/>
    </source>
</evidence>
<dbReference type="Pfam" id="PF07884">
    <property type="entry name" value="VKOR"/>
    <property type="match status" value="1"/>
</dbReference>